<sequence length="667" mass="77257">MELPPLSFHASLEEKWDEEEEPEEIETVLKVDPPDYEQYLDLFSKVKAERLPPHCPCDNYIKMEGLLPRVGFIYSLSKHDSKTLWAYMSENVGKGFIRPSSSSKGTPVLFVKKKDGGLHLCVDYHKLNAVTRKNRYHIPPMNQLLTMFNSSTIFSKIYLCGAYNLLRIKEGYEHLAAFRTKYDSHEYLIMPFGLTNAPASFHNLLNDIFANFLDIFVLFYLDNIMVFSSSEEEHVRHVASVLQRLRVNNFFAKASRCVSYASSVEYLGYVVSSESLKMDSFKEALSQFQVLKEALTTSPILSQFDPSLPTIVETSASDYALGIVLSQVNYSGKHPIAFDSRKLLPDELNYEIHDKELLGIVCALKFWTAFLLSLSDSSEFLTDHSSLQYFMSSKALTCFQAWWAEFLSEFHFFITYCPCILVTLPDALSHWDNMYPDRGVDFISKNPQNFHQVLKKNEIQELRFFSIKVEVFSDLVDQIQKEVWQDKDYKEILKHLARGESFSYYSLEPQAKLLLFKDRVEKTLNLIKRDFHWARMNQIIKDYVSSFLKKIGSHAYHLKLTQQWKSVHPVFHVSLSEPVKQSIISNQHQLPLPPVTVEEQDEWDVAQVLDSKLKRGRLWYLVEWKGFNEDPERTTWEPASSLTNSPDLFKDFHTLYPDEPGPNTSSV</sequence>
<protein>
    <recommendedName>
        <fullName evidence="6">Chromo domain-containing protein</fullName>
    </recommendedName>
</protein>
<dbReference type="CDD" id="cd01647">
    <property type="entry name" value="RT_LTR"/>
    <property type="match status" value="1"/>
</dbReference>
<evidence type="ECO:0000259" key="3">
    <source>
        <dbReference type="PROSITE" id="PS50878"/>
    </source>
</evidence>
<accession>A0A9Q3D3F8</accession>
<dbReference type="InterPro" id="IPR016197">
    <property type="entry name" value="Chromo-like_dom_sf"/>
</dbReference>
<dbReference type="Gene3D" id="2.40.50.40">
    <property type="match status" value="1"/>
</dbReference>
<dbReference type="Pfam" id="PF00078">
    <property type="entry name" value="RVT_1"/>
    <property type="match status" value="1"/>
</dbReference>
<evidence type="ECO:0000313" key="4">
    <source>
        <dbReference type="EMBL" id="MBW0493633.1"/>
    </source>
</evidence>
<comment type="caution">
    <text evidence="4">The sequence shown here is derived from an EMBL/GenBank/DDBJ whole genome shotgun (WGS) entry which is preliminary data.</text>
</comment>
<name>A0A9Q3D3F8_9BASI</name>
<dbReference type="OrthoDB" id="2505288at2759"/>
<dbReference type="SUPFAM" id="SSF56672">
    <property type="entry name" value="DNA/RNA polymerases"/>
    <property type="match status" value="1"/>
</dbReference>
<dbReference type="InterPro" id="IPR041577">
    <property type="entry name" value="RT_RNaseH_2"/>
</dbReference>
<dbReference type="InterPro" id="IPR053134">
    <property type="entry name" value="RNA-dir_DNA_polymerase"/>
</dbReference>
<dbReference type="AlphaFoldDB" id="A0A9Q3D3F8"/>
<dbReference type="SUPFAM" id="SSF54160">
    <property type="entry name" value="Chromo domain-like"/>
    <property type="match status" value="1"/>
</dbReference>
<organism evidence="4 5">
    <name type="scientific">Austropuccinia psidii MF-1</name>
    <dbReference type="NCBI Taxonomy" id="1389203"/>
    <lineage>
        <taxon>Eukaryota</taxon>
        <taxon>Fungi</taxon>
        <taxon>Dikarya</taxon>
        <taxon>Basidiomycota</taxon>
        <taxon>Pucciniomycotina</taxon>
        <taxon>Pucciniomycetes</taxon>
        <taxon>Pucciniales</taxon>
        <taxon>Sphaerophragmiaceae</taxon>
        <taxon>Austropuccinia</taxon>
    </lineage>
</organism>
<dbReference type="InterPro" id="IPR023780">
    <property type="entry name" value="Chromo_domain"/>
</dbReference>
<dbReference type="PANTHER" id="PTHR24559">
    <property type="entry name" value="TRANSPOSON TY3-I GAG-POL POLYPROTEIN"/>
    <property type="match status" value="1"/>
</dbReference>
<dbReference type="Gene3D" id="3.30.70.270">
    <property type="match status" value="1"/>
</dbReference>
<feature type="domain" description="Reverse transcriptase" evidence="3">
    <location>
        <begin position="92"/>
        <end position="271"/>
    </location>
</feature>
<evidence type="ECO:0000313" key="5">
    <source>
        <dbReference type="Proteomes" id="UP000765509"/>
    </source>
</evidence>
<dbReference type="Pfam" id="PF00385">
    <property type="entry name" value="Chromo"/>
    <property type="match status" value="1"/>
</dbReference>
<feature type="region of interest" description="Disordered" evidence="1">
    <location>
        <begin position="1"/>
        <end position="23"/>
    </location>
</feature>
<dbReference type="Proteomes" id="UP000765509">
    <property type="component" value="Unassembled WGS sequence"/>
</dbReference>
<dbReference type="SMART" id="SM00298">
    <property type="entry name" value="CHROMO"/>
    <property type="match status" value="1"/>
</dbReference>
<dbReference type="GO" id="GO:0006338">
    <property type="term" value="P:chromatin remodeling"/>
    <property type="evidence" value="ECO:0007669"/>
    <property type="project" value="UniProtKB-ARBA"/>
</dbReference>
<evidence type="ECO:0000259" key="2">
    <source>
        <dbReference type="PROSITE" id="PS50013"/>
    </source>
</evidence>
<reference evidence="4" key="1">
    <citation type="submission" date="2021-03" db="EMBL/GenBank/DDBJ databases">
        <title>Draft genome sequence of rust myrtle Austropuccinia psidii MF-1, a brazilian biotype.</title>
        <authorList>
            <person name="Quecine M.C."/>
            <person name="Pachon D.M.R."/>
            <person name="Bonatelli M.L."/>
            <person name="Correr F.H."/>
            <person name="Franceschini L.M."/>
            <person name="Leite T.F."/>
            <person name="Margarido G.R.A."/>
            <person name="Almeida C.A."/>
            <person name="Ferrarezi J.A."/>
            <person name="Labate C.A."/>
        </authorList>
    </citation>
    <scope>NUCLEOTIDE SEQUENCE</scope>
    <source>
        <strain evidence="4">MF-1</strain>
    </source>
</reference>
<dbReference type="InterPro" id="IPR043128">
    <property type="entry name" value="Rev_trsase/Diguanyl_cyclase"/>
</dbReference>
<dbReference type="PANTHER" id="PTHR24559:SF440">
    <property type="entry name" value="RIBONUCLEASE H"/>
    <property type="match status" value="1"/>
</dbReference>
<dbReference type="CDD" id="cd09274">
    <property type="entry name" value="RNase_HI_RT_Ty3"/>
    <property type="match status" value="1"/>
</dbReference>
<dbReference type="PROSITE" id="PS50013">
    <property type="entry name" value="CHROMO_2"/>
    <property type="match status" value="1"/>
</dbReference>
<evidence type="ECO:0000256" key="1">
    <source>
        <dbReference type="SAM" id="MobiDB-lite"/>
    </source>
</evidence>
<dbReference type="EMBL" id="AVOT02012159">
    <property type="protein sequence ID" value="MBW0493633.1"/>
    <property type="molecule type" value="Genomic_DNA"/>
</dbReference>
<evidence type="ECO:0008006" key="6">
    <source>
        <dbReference type="Google" id="ProtNLM"/>
    </source>
</evidence>
<dbReference type="InterPro" id="IPR000953">
    <property type="entry name" value="Chromo/chromo_shadow_dom"/>
</dbReference>
<dbReference type="InterPro" id="IPR043502">
    <property type="entry name" value="DNA/RNA_pol_sf"/>
</dbReference>
<dbReference type="CDD" id="cd00024">
    <property type="entry name" value="CD_CSD"/>
    <property type="match status" value="1"/>
</dbReference>
<dbReference type="Pfam" id="PF17919">
    <property type="entry name" value="RT_RNaseH_2"/>
    <property type="match status" value="1"/>
</dbReference>
<gene>
    <name evidence="4" type="ORF">O181_033348</name>
</gene>
<dbReference type="PROSITE" id="PS50878">
    <property type="entry name" value="RT_POL"/>
    <property type="match status" value="1"/>
</dbReference>
<dbReference type="Gene3D" id="3.10.10.10">
    <property type="entry name" value="HIV Type 1 Reverse Transcriptase, subunit A, domain 1"/>
    <property type="match status" value="1"/>
</dbReference>
<proteinExistence type="predicted"/>
<feature type="domain" description="Chromo" evidence="2">
    <location>
        <begin position="603"/>
        <end position="664"/>
    </location>
</feature>
<dbReference type="InterPro" id="IPR000477">
    <property type="entry name" value="RT_dom"/>
</dbReference>
<keyword evidence="5" id="KW-1185">Reference proteome</keyword>